<keyword evidence="1" id="KW-1133">Transmembrane helix</keyword>
<organism evidence="2 3">
    <name type="scientific">Nematostella vectensis</name>
    <name type="common">Starlet sea anemone</name>
    <dbReference type="NCBI Taxonomy" id="45351"/>
    <lineage>
        <taxon>Eukaryota</taxon>
        <taxon>Metazoa</taxon>
        <taxon>Cnidaria</taxon>
        <taxon>Anthozoa</taxon>
        <taxon>Hexacorallia</taxon>
        <taxon>Actiniaria</taxon>
        <taxon>Edwardsiidae</taxon>
        <taxon>Nematostella</taxon>
    </lineage>
</organism>
<feature type="transmembrane region" description="Helical" evidence="1">
    <location>
        <begin position="77"/>
        <end position="102"/>
    </location>
</feature>
<accession>A7TCU9</accession>
<keyword evidence="1" id="KW-0472">Membrane</keyword>
<dbReference type="InParanoid" id="A7TCU9"/>
<dbReference type="PANTHER" id="PTHR31511">
    <property type="entry name" value="PROTEIN CBG23764"/>
    <property type="match status" value="1"/>
</dbReference>
<dbReference type="Proteomes" id="UP000001593">
    <property type="component" value="Unassembled WGS sequence"/>
</dbReference>
<proteinExistence type="predicted"/>
<evidence type="ECO:0000313" key="3">
    <source>
        <dbReference type="Proteomes" id="UP000001593"/>
    </source>
</evidence>
<dbReference type="GO" id="GO:0048280">
    <property type="term" value="P:vesicle fusion with Golgi apparatus"/>
    <property type="evidence" value="ECO:0000318"/>
    <property type="project" value="GO_Central"/>
</dbReference>
<feature type="transmembrane region" description="Helical" evidence="1">
    <location>
        <begin position="50"/>
        <end position="71"/>
    </location>
</feature>
<dbReference type="PhylomeDB" id="A7TCU9"/>
<protein>
    <submittedName>
        <fullName evidence="2">Uncharacterized protein</fullName>
    </submittedName>
</protein>
<name>A7TCU9_NEMVE</name>
<dbReference type="HOGENOM" id="CLU_853385_0_0_1"/>
<dbReference type="GO" id="GO:0006888">
    <property type="term" value="P:endoplasmic reticulum to Golgi vesicle-mediated transport"/>
    <property type="evidence" value="ECO:0000318"/>
    <property type="project" value="GO_Central"/>
</dbReference>
<keyword evidence="1" id="KW-0812">Transmembrane</keyword>
<dbReference type="PANTHER" id="PTHR31511:SF12">
    <property type="entry name" value="RHO TERMINATION FACTOR N-TERMINAL DOMAIN-CONTAINING PROTEIN"/>
    <property type="match status" value="1"/>
</dbReference>
<sequence>MEEYNSIYPNVSQRGDNFRLQKIHDVLGSLEQEVKHYENVRKKYKRAQSVFSKISVGLGLASVILGSSGLGTSLSGFGIIVGVPLGALAGVFGLTSAGCAAVSKRLSRKVSKHDQTVAMAGAKVNSIRDLVSKALKDNKISDEEFSLILNEVDKFEALKLQIRQKSGKEDEKNVNITKLRETVREEILKDLASRPARFSADEHGDVQFVFNGDEYDPFDKNGNLVKTLYHFPGDSWKPENIQDFLVADDAQAYKETVQQLFGFPKQYRLDARAEYKISPWDENPTKNNYVSFDVFITPKSLQTYLARLCSQMLPPLHSLHRVFLRL</sequence>
<gene>
    <name evidence="2" type="ORF">NEMVEDRAFT_v1g225385</name>
</gene>
<dbReference type="AlphaFoldDB" id="A7TCU9"/>
<evidence type="ECO:0000256" key="1">
    <source>
        <dbReference type="SAM" id="Phobius"/>
    </source>
</evidence>
<reference evidence="2 3" key="1">
    <citation type="journal article" date="2007" name="Science">
        <title>Sea anemone genome reveals ancestral eumetazoan gene repertoire and genomic organization.</title>
        <authorList>
            <person name="Putnam N.H."/>
            <person name="Srivastava M."/>
            <person name="Hellsten U."/>
            <person name="Dirks B."/>
            <person name="Chapman J."/>
            <person name="Salamov A."/>
            <person name="Terry A."/>
            <person name="Shapiro H."/>
            <person name="Lindquist E."/>
            <person name="Kapitonov V.V."/>
            <person name="Jurka J."/>
            <person name="Genikhovich G."/>
            <person name="Grigoriev I.V."/>
            <person name="Lucas S.M."/>
            <person name="Steele R.E."/>
            <person name="Finnerty J.R."/>
            <person name="Technau U."/>
            <person name="Martindale M.Q."/>
            <person name="Rokhsar D.S."/>
        </authorList>
    </citation>
    <scope>NUCLEOTIDE SEQUENCE [LARGE SCALE GENOMIC DNA]</scope>
    <source>
        <strain evidence="3">CH2 X CH6</strain>
    </source>
</reference>
<dbReference type="GO" id="GO:0005802">
    <property type="term" value="C:trans-Golgi network"/>
    <property type="evidence" value="ECO:0000318"/>
    <property type="project" value="GO_Central"/>
</dbReference>
<evidence type="ECO:0000313" key="2">
    <source>
        <dbReference type="EMBL" id="EDO26112.1"/>
    </source>
</evidence>
<dbReference type="EMBL" id="DS476800">
    <property type="protein sequence ID" value="EDO26112.1"/>
    <property type="molecule type" value="Genomic_DNA"/>
</dbReference>
<keyword evidence="3" id="KW-1185">Reference proteome</keyword>